<comment type="similarity">
    <text evidence="4 10">Belongs to the FPP/GGPP synthase family.</text>
</comment>
<dbReference type="SUPFAM" id="SSF48576">
    <property type="entry name" value="Terpenoid synthases"/>
    <property type="match status" value="1"/>
</dbReference>
<dbReference type="GO" id="GO:0004337">
    <property type="term" value="F:(2E,6E)-farnesyl diphosphate synthase activity"/>
    <property type="evidence" value="ECO:0007669"/>
    <property type="project" value="TreeGrafter"/>
</dbReference>
<name>A0AAN7W5D2_9PEZI</name>
<dbReference type="SFLD" id="SFLDS00005">
    <property type="entry name" value="Isoprenoid_Synthase_Type_I"/>
    <property type="match status" value="1"/>
</dbReference>
<protein>
    <submittedName>
        <fullName evidence="12">Farnesyl pyrophosphate synthetase</fullName>
        <ecNumber evidence="12">2.5.1.1</ecNumber>
    </submittedName>
</protein>
<dbReference type="PROSITE" id="PS00723">
    <property type="entry name" value="POLYPRENYL_SYNTHASE_1"/>
    <property type="match status" value="1"/>
</dbReference>
<evidence type="ECO:0000256" key="11">
    <source>
        <dbReference type="SAM" id="Phobius"/>
    </source>
</evidence>
<keyword evidence="6 10" id="KW-0808">Transferase</keyword>
<dbReference type="InterPro" id="IPR008949">
    <property type="entry name" value="Isoprenoid_synthase_dom_sf"/>
</dbReference>
<evidence type="ECO:0000256" key="6">
    <source>
        <dbReference type="ARBA" id="ARBA00022679"/>
    </source>
</evidence>
<dbReference type="PROSITE" id="PS00444">
    <property type="entry name" value="POLYPRENYL_SYNTHASE_2"/>
    <property type="match status" value="1"/>
</dbReference>
<accession>A0AAN7W5D2</accession>
<dbReference type="Proteomes" id="UP001310594">
    <property type="component" value="Unassembled WGS sequence"/>
</dbReference>
<dbReference type="InterPro" id="IPR000092">
    <property type="entry name" value="Polyprenyl_synt"/>
</dbReference>
<evidence type="ECO:0000313" key="13">
    <source>
        <dbReference type="Proteomes" id="UP001310594"/>
    </source>
</evidence>
<dbReference type="GO" id="GO:0043386">
    <property type="term" value="P:mycotoxin biosynthetic process"/>
    <property type="evidence" value="ECO:0007669"/>
    <property type="project" value="UniProtKB-ARBA"/>
</dbReference>
<dbReference type="GO" id="GO:0045337">
    <property type="term" value="P:farnesyl diphosphate biosynthetic process"/>
    <property type="evidence" value="ECO:0007669"/>
    <property type="project" value="TreeGrafter"/>
</dbReference>
<dbReference type="SFLD" id="SFLDG01017">
    <property type="entry name" value="Polyprenyl_Transferase_Like"/>
    <property type="match status" value="1"/>
</dbReference>
<dbReference type="InterPro" id="IPR039702">
    <property type="entry name" value="FPS1-like"/>
</dbReference>
<keyword evidence="8" id="KW-0460">Magnesium</keyword>
<organism evidence="12 13">
    <name type="scientific">Elasticomyces elasticus</name>
    <dbReference type="NCBI Taxonomy" id="574655"/>
    <lineage>
        <taxon>Eukaryota</taxon>
        <taxon>Fungi</taxon>
        <taxon>Dikarya</taxon>
        <taxon>Ascomycota</taxon>
        <taxon>Pezizomycotina</taxon>
        <taxon>Dothideomycetes</taxon>
        <taxon>Dothideomycetidae</taxon>
        <taxon>Mycosphaerellales</taxon>
        <taxon>Teratosphaeriaceae</taxon>
        <taxon>Elasticomyces</taxon>
    </lineage>
</organism>
<dbReference type="InterPro" id="IPR033749">
    <property type="entry name" value="Polyprenyl_synt_CS"/>
</dbReference>
<gene>
    <name evidence="12" type="primary">ERG20</name>
    <name evidence="12" type="ORF">LTR97_009226</name>
</gene>
<dbReference type="Pfam" id="PF00348">
    <property type="entry name" value="polyprenyl_synt"/>
    <property type="match status" value="1"/>
</dbReference>
<comment type="pathway">
    <text evidence="3">Isoprenoid biosynthesis; farnesyl diphosphate biosynthesis; farnesyl diphosphate from geranyl diphosphate and isopentenyl diphosphate: step 1/1.</text>
</comment>
<dbReference type="PANTHER" id="PTHR11525:SF0">
    <property type="entry name" value="FARNESYL PYROPHOSPHATE SYNTHASE"/>
    <property type="match status" value="1"/>
</dbReference>
<dbReference type="CDD" id="cd00685">
    <property type="entry name" value="Trans_IPPS_HT"/>
    <property type="match status" value="1"/>
</dbReference>
<evidence type="ECO:0000313" key="12">
    <source>
        <dbReference type="EMBL" id="KAK5694636.1"/>
    </source>
</evidence>
<reference evidence="12" key="1">
    <citation type="submission" date="2023-08" db="EMBL/GenBank/DDBJ databases">
        <title>Black Yeasts Isolated from many extreme environments.</title>
        <authorList>
            <person name="Coleine C."/>
            <person name="Stajich J.E."/>
            <person name="Selbmann L."/>
        </authorList>
    </citation>
    <scope>NUCLEOTIDE SEQUENCE</scope>
    <source>
        <strain evidence="12">CCFEE 5810</strain>
    </source>
</reference>
<evidence type="ECO:0000256" key="9">
    <source>
        <dbReference type="ARBA" id="ARBA00023098"/>
    </source>
</evidence>
<evidence type="ECO:0000256" key="4">
    <source>
        <dbReference type="ARBA" id="ARBA00006706"/>
    </source>
</evidence>
<keyword evidence="11" id="KW-1133">Transmembrane helix</keyword>
<comment type="pathway">
    <text evidence="2">Isoprenoid biosynthesis; geranyl diphosphate biosynthesis; geranyl diphosphate from dimethylallyl diphosphate and isopentenyl diphosphate: step 1/1.</text>
</comment>
<dbReference type="EMBL" id="JAVRQU010000015">
    <property type="protein sequence ID" value="KAK5694636.1"/>
    <property type="molecule type" value="Genomic_DNA"/>
</dbReference>
<keyword evidence="11" id="KW-0812">Transmembrane</keyword>
<keyword evidence="7" id="KW-0479">Metal-binding</keyword>
<dbReference type="GO" id="GO:0004161">
    <property type="term" value="F:dimethylallyltranstransferase activity"/>
    <property type="evidence" value="ECO:0007669"/>
    <property type="project" value="UniProtKB-EC"/>
</dbReference>
<evidence type="ECO:0000256" key="5">
    <source>
        <dbReference type="ARBA" id="ARBA00022516"/>
    </source>
</evidence>
<feature type="transmembrane region" description="Helical" evidence="11">
    <location>
        <begin position="192"/>
        <end position="210"/>
    </location>
</feature>
<dbReference type="Gene3D" id="1.10.600.10">
    <property type="entry name" value="Farnesyl Diphosphate Synthase"/>
    <property type="match status" value="1"/>
</dbReference>
<evidence type="ECO:0000256" key="2">
    <source>
        <dbReference type="ARBA" id="ARBA00004932"/>
    </source>
</evidence>
<dbReference type="FunFam" id="1.10.600.10:FF:000006">
    <property type="entry name" value="Farnesyl pyrophosphate synthase"/>
    <property type="match status" value="1"/>
</dbReference>
<proteinExistence type="inferred from homology"/>
<evidence type="ECO:0000256" key="8">
    <source>
        <dbReference type="ARBA" id="ARBA00022842"/>
    </source>
</evidence>
<evidence type="ECO:0000256" key="10">
    <source>
        <dbReference type="RuleBase" id="RU004466"/>
    </source>
</evidence>
<dbReference type="GO" id="GO:0046165">
    <property type="term" value="P:alcohol biosynthetic process"/>
    <property type="evidence" value="ECO:0007669"/>
    <property type="project" value="UniProtKB-ARBA"/>
</dbReference>
<evidence type="ECO:0000256" key="7">
    <source>
        <dbReference type="ARBA" id="ARBA00022723"/>
    </source>
</evidence>
<keyword evidence="5" id="KW-0444">Lipid biosynthesis</keyword>
<evidence type="ECO:0000256" key="3">
    <source>
        <dbReference type="ARBA" id="ARBA00005035"/>
    </source>
</evidence>
<comment type="caution">
    <text evidence="12">The sequence shown here is derived from an EMBL/GenBank/DDBJ whole genome shotgun (WGS) entry which is preliminary data.</text>
</comment>
<keyword evidence="11" id="KW-0472">Membrane</keyword>
<dbReference type="AlphaFoldDB" id="A0AAN7W5D2"/>
<dbReference type="GO" id="GO:0046872">
    <property type="term" value="F:metal ion binding"/>
    <property type="evidence" value="ECO:0007669"/>
    <property type="project" value="UniProtKB-KW"/>
</dbReference>
<dbReference type="EC" id="2.5.1.1" evidence="12"/>
<dbReference type="PANTHER" id="PTHR11525">
    <property type="entry name" value="FARNESYL-PYROPHOSPHATE SYNTHETASE"/>
    <property type="match status" value="1"/>
</dbReference>
<comment type="cofactor">
    <cofactor evidence="1">
        <name>Mg(2+)</name>
        <dbReference type="ChEBI" id="CHEBI:18420"/>
    </cofactor>
</comment>
<dbReference type="GO" id="GO:0005737">
    <property type="term" value="C:cytoplasm"/>
    <property type="evidence" value="ECO:0007669"/>
    <property type="project" value="TreeGrafter"/>
</dbReference>
<keyword evidence="9" id="KW-0443">Lipid metabolism</keyword>
<evidence type="ECO:0000256" key="1">
    <source>
        <dbReference type="ARBA" id="ARBA00001946"/>
    </source>
</evidence>
<sequence length="345" mass="39795">MSTSRHNFESIFPTLVSDLKTHSTNYNLPPQALQWFTKSLNYNTLGGKYNRGISVIDSTTSLLNRELSKDEFFKAATLGWMIELLQAFFLVSDDIMDSSKTRRGQACWYLAPDVGMIAINDAFMLETSIYILLKKYFKQEKYYVDLMELFHEVSFQTELGQLCDLLTAPEDHVDLDNFSMEKYTFIVVYKTAYYSFYLPVVLALYFAGLATEKNLKQAEDILIPMGTYFQVQDDYLDNFADPETLGKIGTDIQDNKCSWLVNQALKRCSGSQREVLEGNYGKKDKECEARVKVVFEELGLEKVYLEYEEKVVGEIRGKIEGLDESEGLKKGVFEEFLRKIYKRSK</sequence>